<feature type="transmembrane region" description="Helical" evidence="10">
    <location>
        <begin position="401"/>
        <end position="421"/>
    </location>
</feature>
<feature type="transmembrane region" description="Helical" evidence="10">
    <location>
        <begin position="200"/>
        <end position="221"/>
    </location>
</feature>
<dbReference type="PANTHER" id="PTHR22773">
    <property type="entry name" value="NADH DEHYDROGENASE"/>
    <property type="match status" value="1"/>
</dbReference>
<evidence type="ECO:0000256" key="7">
    <source>
        <dbReference type="ARBA" id="ARBA00023136"/>
    </source>
</evidence>
<comment type="similarity">
    <text evidence="2">Belongs to the complex I subunit 2 family.</text>
</comment>
<evidence type="ECO:0000256" key="2">
    <source>
        <dbReference type="ARBA" id="ARBA00007012"/>
    </source>
</evidence>
<evidence type="ECO:0000256" key="4">
    <source>
        <dbReference type="ARBA" id="ARBA00021008"/>
    </source>
</evidence>
<evidence type="ECO:0000313" key="21">
    <source>
        <dbReference type="EMBL" id="SBT62908.1"/>
    </source>
</evidence>
<feature type="transmembrane region" description="Helical" evidence="10">
    <location>
        <begin position="110"/>
        <end position="127"/>
    </location>
</feature>
<keyword evidence="7 10" id="KW-0472">Membrane</keyword>
<feature type="domain" description="NADH:quinone oxidoreductase/Mrp antiporter transmembrane" evidence="11">
    <location>
        <begin position="130"/>
        <end position="414"/>
    </location>
</feature>
<evidence type="ECO:0000313" key="20">
    <source>
        <dbReference type="EMBL" id="SBT62860.1"/>
    </source>
</evidence>
<dbReference type="EMBL" id="LT594376">
    <property type="protein sequence ID" value="SBT62860.1"/>
    <property type="molecule type" value="Genomic_DNA"/>
</dbReference>
<accession>A0A1G4DFY9</accession>
<dbReference type="EMBL" id="LT594358">
    <property type="protein sequence ID" value="SBT62576.1"/>
    <property type="molecule type" value="Genomic_DNA"/>
</dbReference>
<keyword evidence="5 10" id="KW-0812">Transmembrane</keyword>
<evidence type="ECO:0000313" key="18">
    <source>
        <dbReference type="EMBL" id="SBT62750.1"/>
    </source>
</evidence>
<proteinExistence type="inferred from homology"/>
<reference evidence="18" key="1">
    <citation type="journal article" date="2016" name="PLoS Genet.">
        <title>Multiple origins of the pathogenic yeast Candida orthopsilosis by separate hybridizations between two parental species.</title>
        <authorList>
            <person name="Schroder M.S."/>
            <person name="Martinez K."/>
            <person name="Prandini T."/>
            <person name="Hammel S."/>
            <person name="Higgins D.G."/>
            <person name="Bagagli E."/>
            <person name="Wolfe K.H."/>
            <person name="Butler G."/>
        </authorList>
    </citation>
    <scope>NUCLEOTIDE SEQUENCE</scope>
    <source>
        <strain evidence="12">Sample_151</strain>
        <strain evidence="13">Sample_1540</strain>
        <strain evidence="14">Sample_1825</strain>
        <strain evidence="15">Sample_185</strain>
        <strain evidence="16">Sample_421</strain>
        <strain evidence="17">Sample_422</strain>
        <strain evidence="18">Sample_433</strain>
        <strain evidence="19">Sample_437</strain>
        <strain evidence="20">Sample_599</strain>
        <strain evidence="21">Sample_B-8274</strain>
    </source>
</reference>
<dbReference type="GO" id="GO:0008137">
    <property type="term" value="F:NADH dehydrogenase (ubiquinone) activity"/>
    <property type="evidence" value="ECO:0007669"/>
    <property type="project" value="UniProtKB-EC"/>
</dbReference>
<dbReference type="Pfam" id="PF00361">
    <property type="entry name" value="Proton_antipo_M"/>
    <property type="match status" value="1"/>
</dbReference>
<evidence type="ECO:0000256" key="1">
    <source>
        <dbReference type="ARBA" id="ARBA00004141"/>
    </source>
</evidence>
<dbReference type="EMBL" id="LT594357">
    <property type="protein sequence ID" value="SBT62560.1"/>
    <property type="molecule type" value="Genomic_DNA"/>
</dbReference>
<feature type="transmembrane region" description="Helical" evidence="10">
    <location>
        <begin position="164"/>
        <end position="185"/>
    </location>
</feature>
<name>A0A1G4DFY9_9ASCO</name>
<evidence type="ECO:0000256" key="3">
    <source>
        <dbReference type="ARBA" id="ARBA00012944"/>
    </source>
</evidence>
<evidence type="ECO:0000313" key="16">
    <source>
        <dbReference type="EMBL" id="SBT62624.1"/>
    </source>
</evidence>
<dbReference type="AlphaFoldDB" id="A0A1G4DFY9"/>
<evidence type="ECO:0000313" key="19">
    <source>
        <dbReference type="EMBL" id="SBT62813.1"/>
    </source>
</evidence>
<evidence type="ECO:0000256" key="9">
    <source>
        <dbReference type="ARBA" id="ARBA00049551"/>
    </source>
</evidence>
<evidence type="ECO:0000256" key="10">
    <source>
        <dbReference type="SAM" id="Phobius"/>
    </source>
</evidence>
<dbReference type="EMBL" id="LT594379">
    <property type="protein sequence ID" value="SBT62908.1"/>
    <property type="molecule type" value="Genomic_DNA"/>
</dbReference>
<evidence type="ECO:0000256" key="6">
    <source>
        <dbReference type="ARBA" id="ARBA00022989"/>
    </source>
</evidence>
<dbReference type="EMBL" id="LT594361">
    <property type="protein sequence ID" value="SBT62624.1"/>
    <property type="molecule type" value="Genomic_DNA"/>
</dbReference>
<feature type="transmembrane region" description="Helical" evidence="10">
    <location>
        <begin position="266"/>
        <end position="284"/>
    </location>
</feature>
<evidence type="ECO:0000313" key="13">
    <source>
        <dbReference type="EMBL" id="SBT62529.1"/>
    </source>
</evidence>
<keyword evidence="6 10" id="KW-1133">Transmembrane helix</keyword>
<feature type="transmembrane region" description="Helical" evidence="10">
    <location>
        <begin position="319"/>
        <end position="338"/>
    </location>
</feature>
<feature type="transmembrane region" description="Helical" evidence="10">
    <location>
        <begin position="13"/>
        <end position="34"/>
    </location>
</feature>
<organism evidence="18">
    <name type="scientific">Candida orthopsilosis</name>
    <dbReference type="NCBI Taxonomy" id="273371"/>
    <lineage>
        <taxon>Eukaryota</taxon>
        <taxon>Fungi</taxon>
        <taxon>Dikarya</taxon>
        <taxon>Ascomycota</taxon>
        <taxon>Saccharomycotina</taxon>
        <taxon>Pichiomycetes</taxon>
        <taxon>Debaryomycetaceae</taxon>
        <taxon>Candida/Lodderomyces clade</taxon>
        <taxon>Candida</taxon>
    </lineage>
</organism>
<comment type="catalytic activity">
    <reaction evidence="9">
        <text>a ubiquinone + NADH + 5 H(+)(in) = a ubiquinol + NAD(+) + 4 H(+)(out)</text>
        <dbReference type="Rhea" id="RHEA:29091"/>
        <dbReference type="Rhea" id="RHEA-COMP:9565"/>
        <dbReference type="Rhea" id="RHEA-COMP:9566"/>
        <dbReference type="ChEBI" id="CHEBI:15378"/>
        <dbReference type="ChEBI" id="CHEBI:16389"/>
        <dbReference type="ChEBI" id="CHEBI:17976"/>
        <dbReference type="ChEBI" id="CHEBI:57540"/>
        <dbReference type="ChEBI" id="CHEBI:57945"/>
        <dbReference type="EC" id="7.1.1.2"/>
    </reaction>
</comment>
<feature type="transmembrane region" description="Helical" evidence="10">
    <location>
        <begin position="242"/>
        <end position="260"/>
    </location>
</feature>
<protein>
    <recommendedName>
        <fullName evidence="4">NADH-ubiquinone oxidoreductase chain 2</fullName>
        <ecNumber evidence="3">7.1.1.2</ecNumber>
    </recommendedName>
    <alternativeName>
        <fullName evidence="8">NADH dehydrogenase subunit 2</fullName>
    </alternativeName>
</protein>
<dbReference type="EMBL" id="LT594354">
    <property type="protein sequence ID" value="SBT62513.1"/>
    <property type="molecule type" value="Genomic_DNA"/>
</dbReference>
<evidence type="ECO:0000313" key="14">
    <source>
        <dbReference type="EMBL" id="SBT62560.1"/>
    </source>
</evidence>
<feature type="transmembrane region" description="Helical" evidence="10">
    <location>
        <begin position="133"/>
        <end position="152"/>
    </location>
</feature>
<keyword evidence="18" id="KW-0496">Mitochondrion</keyword>
<dbReference type="EMBL" id="LT594362">
    <property type="protein sequence ID" value="SBT62640.1"/>
    <property type="molecule type" value="Genomic_DNA"/>
</dbReference>
<feature type="transmembrane region" description="Helical" evidence="10">
    <location>
        <begin position="296"/>
        <end position="313"/>
    </location>
</feature>
<sequence length="472" mass="54375">MVMHITTDNNMRVRFPLCTMTFSMVIILTIYIAFNHANIYHINRLASLGLTYVTYTAYNSTDLRYSLFTVYNDWFKTNDTNIPLVYTQIILVILLLIYTTVKQRYDMSSMWMYLLIIINLMGLILFPMVNDLLLLYIIIELQSYSLYIITGVHHKSYNATRGSMLYFVTGGIASIGILLSSYFVYNTVGSCNINDMTNYYAIHNASSLFDSLYILVLALIFKMGLAPLHSWSMAVYNYAPTYMTGYISMVAKVSMLSWIYTNSNLIHSDLLMIVFYLSIIIAAYKPLFQVNFKTMLAYSGMLNFGYLLLPVCLQDPSYYIYMMQYVVTHMLMFLCLLASNEFISKPNSQWSPIVNVNQLVMPNKLLSMCLMLCFFSLIGIPPTPGFYGKFYVIQSLIKYNFTVEALSIVMFSVIATYYYAYVIKQLATNLLIPYSQPINKSLALIISMLLVFFITYFVYMFNLLDVISIILS</sequence>
<evidence type="ECO:0000313" key="12">
    <source>
        <dbReference type="EMBL" id="SBT62513.1"/>
    </source>
</evidence>
<feature type="transmembrane region" description="Helical" evidence="10">
    <location>
        <begin position="442"/>
        <end position="471"/>
    </location>
</feature>
<gene>
    <name evidence="18" type="primary">nad2</name>
</gene>
<reference evidence="18" key="2">
    <citation type="submission" date="2016-05" db="EMBL/GenBank/DDBJ databases">
        <authorList>
            <person name="Lavstsen T."/>
            <person name="Jespersen J.S."/>
        </authorList>
    </citation>
    <scope>NUCLEOTIDE SEQUENCE</scope>
    <source>
        <strain evidence="12">Sample_151</strain>
        <strain evidence="13">Sample_1540</strain>
        <strain evidence="14">Sample_1825</strain>
        <strain evidence="15">Sample_185</strain>
        <strain evidence="16">Sample_421</strain>
        <strain evidence="17">Sample_422</strain>
        <strain evidence="18">Sample_433</strain>
        <strain evidence="19">Sample_437</strain>
        <strain evidence="20">Sample_599</strain>
        <strain evidence="21">Sample_B-8274</strain>
    </source>
</reference>
<comment type="subcellular location">
    <subcellularLocation>
        <location evidence="1">Membrane</location>
        <topology evidence="1">Multi-pass membrane protein</topology>
    </subcellularLocation>
</comment>
<geneLocation type="mitochondrion" evidence="18"/>
<evidence type="ECO:0000256" key="5">
    <source>
        <dbReference type="ARBA" id="ARBA00022692"/>
    </source>
</evidence>
<feature type="transmembrane region" description="Helical" evidence="10">
    <location>
        <begin position="80"/>
        <end position="98"/>
    </location>
</feature>
<evidence type="ECO:0000313" key="17">
    <source>
        <dbReference type="EMBL" id="SBT62640.1"/>
    </source>
</evidence>
<dbReference type="EMBL" id="LT594355">
    <property type="protein sequence ID" value="SBT62529.1"/>
    <property type="molecule type" value="Genomic_DNA"/>
</dbReference>
<evidence type="ECO:0000313" key="15">
    <source>
        <dbReference type="EMBL" id="SBT62576.1"/>
    </source>
</evidence>
<dbReference type="EMBL" id="LT594373">
    <property type="protein sequence ID" value="SBT62813.1"/>
    <property type="molecule type" value="Genomic_DNA"/>
</dbReference>
<evidence type="ECO:0000259" key="11">
    <source>
        <dbReference type="Pfam" id="PF00361"/>
    </source>
</evidence>
<dbReference type="InterPro" id="IPR001750">
    <property type="entry name" value="ND/Mrp_TM"/>
</dbReference>
<dbReference type="GO" id="GO:0016020">
    <property type="term" value="C:membrane"/>
    <property type="evidence" value="ECO:0007669"/>
    <property type="project" value="UniProtKB-SubCell"/>
</dbReference>
<evidence type="ECO:0000256" key="8">
    <source>
        <dbReference type="ARBA" id="ARBA00031028"/>
    </source>
</evidence>
<dbReference type="EC" id="7.1.1.2" evidence="3"/>
<dbReference type="EMBL" id="LT594369">
    <property type="protein sequence ID" value="SBT62750.1"/>
    <property type="molecule type" value="Genomic_DNA"/>
</dbReference>
<feature type="transmembrane region" description="Helical" evidence="10">
    <location>
        <begin position="359"/>
        <end position="381"/>
    </location>
</feature>